<evidence type="ECO:0000259" key="2">
    <source>
        <dbReference type="Pfam" id="PF01833"/>
    </source>
</evidence>
<feature type="domain" description="IPT/TIG" evidence="2">
    <location>
        <begin position="133"/>
        <end position="197"/>
    </location>
</feature>
<dbReference type="EMBL" id="JBHZPY010000002">
    <property type="protein sequence ID" value="MFE3870302.1"/>
    <property type="molecule type" value="Genomic_DNA"/>
</dbReference>
<keyword evidence="1" id="KW-0732">Signal</keyword>
<evidence type="ECO:0000313" key="4">
    <source>
        <dbReference type="Proteomes" id="UP001600107"/>
    </source>
</evidence>
<dbReference type="Proteomes" id="UP001600107">
    <property type="component" value="Unassembled WGS sequence"/>
</dbReference>
<gene>
    <name evidence="3" type="ORF">ACFX5F_03600</name>
</gene>
<dbReference type="InterPro" id="IPR014756">
    <property type="entry name" value="Ig_E-set"/>
</dbReference>
<sequence length="349" mass="37161">MKNFKIKYLLSFLMMASIFVNILSSCSNDGSGSGSSGVLAVESVSKAVGGDLTPTTVGFANNMYIIQGIGFTTVEKIFFNNTDTYFNPTMVTDKAIFVTIDLNTPYANASNELKIVTKNGTVVYPFTVAPPAPQFKSYNPINAVTGDVVTIYGSFFLNPVVTIGTTPVAVISSTLTEIKVKLPAGSDKKYIKVSTISGAVTSTDAIGTAIYDDVFYGIDGTGGWGISNLLIDNTAPAEVAQGTKAIKVDITSWSGFQIDMWANGGHPVPSGATGIKFKMKLKADARVRIIVGGDWGHQVWFDVKADYDNYVVKWSDLGLATAPASVGQLVFGSDGTNTTFYIDNLGFQL</sequence>
<feature type="signal peptide" evidence="1">
    <location>
        <begin position="1"/>
        <end position="22"/>
    </location>
</feature>
<keyword evidence="4" id="KW-1185">Reference proteome</keyword>
<dbReference type="Pfam" id="PF01833">
    <property type="entry name" value="TIG"/>
    <property type="match status" value="1"/>
</dbReference>
<reference evidence="3 4" key="1">
    <citation type="submission" date="2024-06" db="EMBL/GenBank/DDBJ databases">
        <title>Flavobacterium spp. isolated from glacier.</title>
        <authorList>
            <person name="Han D."/>
        </authorList>
    </citation>
    <scope>NUCLEOTIDE SEQUENCE [LARGE SCALE GENOMIC DNA]</scope>
    <source>
        <strain evidence="3 4">ZS1P70</strain>
    </source>
</reference>
<dbReference type="RefSeq" id="WP_379849986.1">
    <property type="nucleotide sequence ID" value="NZ_JBHZPY010000002.1"/>
</dbReference>
<comment type="caution">
    <text evidence="3">The sequence shown here is derived from an EMBL/GenBank/DDBJ whole genome shotgun (WGS) entry which is preliminary data.</text>
</comment>
<dbReference type="Gene3D" id="2.60.40.10">
    <property type="entry name" value="Immunoglobulins"/>
    <property type="match status" value="2"/>
</dbReference>
<evidence type="ECO:0000256" key="1">
    <source>
        <dbReference type="SAM" id="SignalP"/>
    </source>
</evidence>
<dbReference type="InterPro" id="IPR013783">
    <property type="entry name" value="Ig-like_fold"/>
</dbReference>
<evidence type="ECO:0000313" key="3">
    <source>
        <dbReference type="EMBL" id="MFE3870302.1"/>
    </source>
</evidence>
<protein>
    <submittedName>
        <fullName evidence="3">IPT/TIG domain-containing protein</fullName>
    </submittedName>
</protein>
<dbReference type="InterPro" id="IPR002909">
    <property type="entry name" value="IPT_dom"/>
</dbReference>
<dbReference type="PROSITE" id="PS51257">
    <property type="entry name" value="PROKAR_LIPOPROTEIN"/>
    <property type="match status" value="1"/>
</dbReference>
<feature type="chain" id="PRO_5046126902" evidence="1">
    <location>
        <begin position="23"/>
        <end position="349"/>
    </location>
</feature>
<accession>A0ABW6I2T2</accession>
<proteinExistence type="predicted"/>
<organism evidence="3 4">
    <name type="scientific">Flavobacterium zhoui</name>
    <dbReference type="NCBI Taxonomy" id="3230414"/>
    <lineage>
        <taxon>Bacteria</taxon>
        <taxon>Pseudomonadati</taxon>
        <taxon>Bacteroidota</taxon>
        <taxon>Flavobacteriia</taxon>
        <taxon>Flavobacteriales</taxon>
        <taxon>Flavobacteriaceae</taxon>
        <taxon>Flavobacterium</taxon>
    </lineage>
</organism>
<name>A0ABW6I2T2_9FLAO</name>
<dbReference type="SUPFAM" id="SSF81296">
    <property type="entry name" value="E set domains"/>
    <property type="match status" value="1"/>
</dbReference>